<dbReference type="InterPro" id="IPR052933">
    <property type="entry name" value="DNA_Protect_Modify"/>
</dbReference>
<accession>A0A4R6BFQ3</accession>
<dbReference type="EMBL" id="SCWA01000003">
    <property type="protein sequence ID" value="TDL98583.1"/>
    <property type="molecule type" value="Genomic_DNA"/>
</dbReference>
<sequence>MGSFYLKGNNMESMIETLFNTLDAKTKELQQDNGHSFIENLGLAMEDIYMNQREMLEQSTLSDRRKAFQFAYLSMLKEEMIQPNHQITPDSIGYFVSYMVKMFTEDVTDITILDIASGTGHLSATINEQNPDKSFQHALVEVDPVLARVSVHLANFLEVPFDIYPQDAMMPLQVDEVDVVVGDLPVGYYPVDERSHEMKLGFKEGHSFSHHLMIEQSVQGLKPGGFAMLIVPSQLFEYDRVEQLQQFIATETYMQAFLNLPKSLFKTESAQKSILVLQKKPLENSLPVEVLLANIPDFKDSQAMKKFLDEFNEWFEINRKNK</sequence>
<protein>
    <submittedName>
        <fullName evidence="2">Class I SAM-dependent methyltransferase</fullName>
    </submittedName>
</protein>
<dbReference type="OrthoDB" id="9788159at2"/>
<comment type="caution">
    <text evidence="2">The sequence shown here is derived from an EMBL/GenBank/DDBJ whole genome shotgun (WGS) entry which is preliminary data.</text>
</comment>
<evidence type="ECO:0000313" key="3">
    <source>
        <dbReference type="Proteomes" id="UP000295310"/>
    </source>
</evidence>
<reference evidence="2 3" key="1">
    <citation type="submission" date="2019-01" db="EMBL/GenBank/DDBJ databases">
        <title>Draft genome sequences of the type strains of six Macrococcus species.</title>
        <authorList>
            <person name="Mazhar S."/>
            <person name="Altermann E."/>
            <person name="Hill C."/>
            <person name="Mcauliffe O."/>
        </authorList>
    </citation>
    <scope>NUCLEOTIDE SEQUENCE [LARGE SCALE GENOMIC DNA]</scope>
    <source>
        <strain evidence="2 3">CCM4811</strain>
    </source>
</reference>
<name>A0A4R6BFQ3_9STAP</name>
<evidence type="ECO:0000313" key="2">
    <source>
        <dbReference type="EMBL" id="TDL98583.1"/>
    </source>
</evidence>
<dbReference type="GO" id="GO:0003677">
    <property type="term" value="F:DNA binding"/>
    <property type="evidence" value="ECO:0007669"/>
    <property type="project" value="InterPro"/>
</dbReference>
<dbReference type="PANTHER" id="PTHR41313:SF1">
    <property type="entry name" value="DNA METHYLASE ADENINE-SPECIFIC DOMAIN-CONTAINING PROTEIN"/>
    <property type="match status" value="1"/>
</dbReference>
<dbReference type="PIRSF" id="PIRSF026567">
    <property type="entry name" value="Adenine_mtase_bact_prd"/>
    <property type="match status" value="1"/>
</dbReference>
<keyword evidence="2" id="KW-0808">Transferase</keyword>
<dbReference type="Pfam" id="PF02384">
    <property type="entry name" value="N6_Mtase"/>
    <property type="match status" value="1"/>
</dbReference>
<dbReference type="GO" id="GO:0008170">
    <property type="term" value="F:N-methyltransferase activity"/>
    <property type="evidence" value="ECO:0007669"/>
    <property type="project" value="InterPro"/>
</dbReference>
<dbReference type="RefSeq" id="WP_133431176.1">
    <property type="nucleotide sequence ID" value="NZ_CP092172.1"/>
</dbReference>
<feature type="domain" description="DNA methylase adenine-specific" evidence="1">
    <location>
        <begin position="88"/>
        <end position="293"/>
    </location>
</feature>
<dbReference type="InterPro" id="IPR016843">
    <property type="entry name" value="S-AdoMet-dep_Ade-MeTrfase_prd"/>
</dbReference>
<organism evidence="2 3">
    <name type="scientific">Macrococcus brunensis</name>
    <dbReference type="NCBI Taxonomy" id="198483"/>
    <lineage>
        <taxon>Bacteria</taxon>
        <taxon>Bacillati</taxon>
        <taxon>Bacillota</taxon>
        <taxon>Bacilli</taxon>
        <taxon>Bacillales</taxon>
        <taxon>Staphylococcaceae</taxon>
        <taxon>Macrococcus</taxon>
    </lineage>
</organism>
<proteinExistence type="predicted"/>
<evidence type="ECO:0000259" key="1">
    <source>
        <dbReference type="Pfam" id="PF02384"/>
    </source>
</evidence>
<dbReference type="InterPro" id="IPR029063">
    <property type="entry name" value="SAM-dependent_MTases_sf"/>
</dbReference>
<gene>
    <name evidence="2" type="ORF">ERX27_02065</name>
</gene>
<dbReference type="SUPFAM" id="SSF53335">
    <property type="entry name" value="S-adenosyl-L-methionine-dependent methyltransferases"/>
    <property type="match status" value="1"/>
</dbReference>
<keyword evidence="3" id="KW-1185">Reference proteome</keyword>
<dbReference type="InterPro" id="IPR003356">
    <property type="entry name" value="DNA_methylase_A-5"/>
</dbReference>
<dbReference type="PANTHER" id="PTHR41313">
    <property type="entry name" value="ADENINE-SPECIFIC METHYLTRANSFERASE"/>
    <property type="match status" value="1"/>
</dbReference>
<dbReference type="Gene3D" id="3.40.50.150">
    <property type="entry name" value="Vaccinia Virus protein VP39"/>
    <property type="match status" value="1"/>
</dbReference>
<dbReference type="Proteomes" id="UP000295310">
    <property type="component" value="Unassembled WGS sequence"/>
</dbReference>
<keyword evidence="2" id="KW-0489">Methyltransferase</keyword>
<dbReference type="AlphaFoldDB" id="A0A4R6BFQ3"/>
<dbReference type="GO" id="GO:0032259">
    <property type="term" value="P:methylation"/>
    <property type="evidence" value="ECO:0007669"/>
    <property type="project" value="UniProtKB-KW"/>
</dbReference>